<dbReference type="EMBL" id="PYAW01000006">
    <property type="protein sequence ID" value="PSL44286.1"/>
    <property type="molecule type" value="Genomic_DNA"/>
</dbReference>
<keyword evidence="1" id="KW-0732">Signal</keyword>
<dbReference type="OrthoDB" id="679785at2"/>
<dbReference type="Pfam" id="PF14086">
    <property type="entry name" value="DUF4266"/>
    <property type="match status" value="1"/>
</dbReference>
<evidence type="ECO:0000313" key="4">
    <source>
        <dbReference type="Proteomes" id="UP000240971"/>
    </source>
</evidence>
<evidence type="ECO:0000256" key="1">
    <source>
        <dbReference type="SAM" id="SignalP"/>
    </source>
</evidence>
<evidence type="ECO:0000313" key="3">
    <source>
        <dbReference type="EMBL" id="PSL44286.1"/>
    </source>
</evidence>
<gene>
    <name evidence="3" type="ORF">CLV51_106152</name>
</gene>
<evidence type="ECO:0000259" key="2">
    <source>
        <dbReference type="Pfam" id="PF14086"/>
    </source>
</evidence>
<dbReference type="PROSITE" id="PS51257">
    <property type="entry name" value="PROKAR_LIPOPROTEIN"/>
    <property type="match status" value="1"/>
</dbReference>
<organism evidence="3 4">
    <name type="scientific">Chitinophaga niastensis</name>
    <dbReference type="NCBI Taxonomy" id="536980"/>
    <lineage>
        <taxon>Bacteria</taxon>
        <taxon>Pseudomonadati</taxon>
        <taxon>Bacteroidota</taxon>
        <taxon>Chitinophagia</taxon>
        <taxon>Chitinophagales</taxon>
        <taxon>Chitinophagaceae</taxon>
        <taxon>Chitinophaga</taxon>
    </lineage>
</organism>
<feature type="chain" id="PRO_5015169256" evidence="1">
    <location>
        <begin position="24"/>
        <end position="77"/>
    </location>
</feature>
<dbReference type="AlphaFoldDB" id="A0A2P8HDG9"/>
<dbReference type="Proteomes" id="UP000240971">
    <property type="component" value="Unassembled WGS sequence"/>
</dbReference>
<dbReference type="RefSeq" id="WP_106530570.1">
    <property type="nucleotide sequence ID" value="NZ_PYAW01000006.1"/>
</dbReference>
<reference evidence="3 4" key="1">
    <citation type="submission" date="2018-03" db="EMBL/GenBank/DDBJ databases">
        <title>Genomic Encyclopedia of Archaeal and Bacterial Type Strains, Phase II (KMG-II): from individual species to whole genera.</title>
        <authorList>
            <person name="Goeker M."/>
        </authorList>
    </citation>
    <scope>NUCLEOTIDE SEQUENCE [LARGE SCALE GENOMIC DNA]</scope>
    <source>
        <strain evidence="3 4">DSM 24859</strain>
    </source>
</reference>
<proteinExistence type="predicted"/>
<comment type="caution">
    <text evidence="3">The sequence shown here is derived from an EMBL/GenBank/DDBJ whole genome shotgun (WGS) entry which is preliminary data.</text>
</comment>
<dbReference type="InterPro" id="IPR025362">
    <property type="entry name" value="DUF4266"/>
</dbReference>
<protein>
    <submittedName>
        <fullName evidence="3">Uncharacterized protein DUF4266</fullName>
    </submittedName>
</protein>
<keyword evidence="4" id="KW-1185">Reference proteome</keyword>
<accession>A0A2P8HDG9</accession>
<feature type="signal peptide" evidence="1">
    <location>
        <begin position="1"/>
        <end position="23"/>
    </location>
</feature>
<name>A0A2P8HDG9_CHINA</name>
<sequence length="77" mass="8134">MPKHNINRIPAFCVCIAVTSLLAACATVKPYQRIYLNDANMKLGKADIEKFDESVHTYREGASGGGNGKGSGGCGCN</sequence>
<feature type="domain" description="DUF4266" evidence="2">
    <location>
        <begin position="28"/>
        <end position="77"/>
    </location>
</feature>